<organism evidence="4 5">
    <name type="scientific">Nibrella viscosa</name>
    <dbReference type="NCBI Taxonomy" id="1084524"/>
    <lineage>
        <taxon>Bacteria</taxon>
        <taxon>Pseudomonadati</taxon>
        <taxon>Bacteroidota</taxon>
        <taxon>Cytophagia</taxon>
        <taxon>Cytophagales</taxon>
        <taxon>Spirosomataceae</taxon>
        <taxon>Nibrella</taxon>
    </lineage>
</organism>
<evidence type="ECO:0000313" key="4">
    <source>
        <dbReference type="EMBL" id="GAA4397126.1"/>
    </source>
</evidence>
<dbReference type="InterPro" id="IPR027417">
    <property type="entry name" value="P-loop_NTPase"/>
</dbReference>
<dbReference type="Gene3D" id="3.40.50.300">
    <property type="entry name" value="P-loop containing nucleotide triphosphate hydrolases"/>
    <property type="match status" value="1"/>
</dbReference>
<dbReference type="PANTHER" id="PTHR39206">
    <property type="entry name" value="SLL8004 PROTEIN"/>
    <property type="match status" value="1"/>
</dbReference>
<dbReference type="Proteomes" id="UP001500936">
    <property type="component" value="Unassembled WGS sequence"/>
</dbReference>
<comment type="caution">
    <text evidence="4">The sequence shown here is derived from an EMBL/GenBank/DDBJ whole genome shotgun (WGS) entry which is preliminary data.</text>
</comment>
<gene>
    <name evidence="4" type="ORF">GCM10023187_06060</name>
</gene>
<dbReference type="EMBL" id="BAABHB010000001">
    <property type="protein sequence ID" value="GAA4397126.1"/>
    <property type="molecule type" value="Genomic_DNA"/>
</dbReference>
<dbReference type="InterPro" id="IPR010488">
    <property type="entry name" value="Zeta_toxin_domain"/>
</dbReference>
<name>A0ABP8JWC7_9BACT</name>
<protein>
    <recommendedName>
        <fullName evidence="3">Zeta toxin domain-containing protein</fullName>
    </recommendedName>
</protein>
<keyword evidence="5" id="KW-1185">Reference proteome</keyword>
<accession>A0ABP8JWC7</accession>
<dbReference type="Pfam" id="PF06414">
    <property type="entry name" value="Zeta_toxin"/>
    <property type="match status" value="1"/>
</dbReference>
<dbReference type="PANTHER" id="PTHR39206:SF1">
    <property type="entry name" value="SLL8004 PROTEIN"/>
    <property type="match status" value="1"/>
</dbReference>
<evidence type="ECO:0000256" key="2">
    <source>
        <dbReference type="ARBA" id="ARBA00022840"/>
    </source>
</evidence>
<evidence type="ECO:0000256" key="1">
    <source>
        <dbReference type="ARBA" id="ARBA00022741"/>
    </source>
</evidence>
<keyword evidence="1" id="KW-0547">Nucleotide-binding</keyword>
<evidence type="ECO:0000313" key="5">
    <source>
        <dbReference type="Proteomes" id="UP001500936"/>
    </source>
</evidence>
<reference evidence="5" key="1">
    <citation type="journal article" date="2019" name="Int. J. Syst. Evol. Microbiol.">
        <title>The Global Catalogue of Microorganisms (GCM) 10K type strain sequencing project: providing services to taxonomists for standard genome sequencing and annotation.</title>
        <authorList>
            <consortium name="The Broad Institute Genomics Platform"/>
            <consortium name="The Broad Institute Genome Sequencing Center for Infectious Disease"/>
            <person name="Wu L."/>
            <person name="Ma J."/>
        </authorList>
    </citation>
    <scope>NUCLEOTIDE SEQUENCE [LARGE SCALE GENOMIC DNA]</scope>
    <source>
        <strain evidence="5">JCM 17925</strain>
    </source>
</reference>
<sequence length="132" mass="15413">MLILSELSFTFETVMSSADKIETIRRVKEAGYFIRLFYITTRDSEINVSRVSNRMQKGGHFVPVDKIRDRYWRSLNNLANVLRLADEAYLYDNSTDGSKSVEVARLQDKELIVTANLVPDWYVRFVEQKLLL</sequence>
<proteinExistence type="predicted"/>
<feature type="domain" description="Zeta toxin" evidence="3">
    <location>
        <begin position="7"/>
        <end position="81"/>
    </location>
</feature>
<evidence type="ECO:0000259" key="3">
    <source>
        <dbReference type="Pfam" id="PF06414"/>
    </source>
</evidence>
<keyword evidence="2" id="KW-0067">ATP-binding</keyword>